<evidence type="ECO:0000313" key="1">
    <source>
        <dbReference type="EMBL" id="DAF62909.1"/>
    </source>
</evidence>
<accession>A0A8S5TI01</accession>
<reference evidence="1" key="1">
    <citation type="journal article" date="2021" name="Proc. Natl. Acad. Sci. U.S.A.">
        <title>A Catalog of Tens of Thousands of Viruses from Human Metagenomes Reveals Hidden Associations with Chronic Diseases.</title>
        <authorList>
            <person name="Tisza M.J."/>
            <person name="Buck C.B."/>
        </authorList>
    </citation>
    <scope>NUCLEOTIDE SEQUENCE</scope>
    <source>
        <strain evidence="1">Ctu3532</strain>
    </source>
</reference>
<dbReference type="InterPro" id="IPR006498">
    <property type="entry name" value="Tail_tube"/>
</dbReference>
<dbReference type="Pfam" id="PF04985">
    <property type="entry name" value="Phage_tube"/>
    <property type="match status" value="1"/>
</dbReference>
<organism evidence="1">
    <name type="scientific">Caudovirales sp. ctu3532</name>
    <dbReference type="NCBI Taxonomy" id="2827639"/>
    <lineage>
        <taxon>Viruses</taxon>
        <taxon>Duplodnaviria</taxon>
        <taxon>Heunggongvirae</taxon>
        <taxon>Uroviricota</taxon>
        <taxon>Caudoviricetes</taxon>
    </lineage>
</organism>
<protein>
    <submittedName>
        <fullName evidence="1">Tail tube protein</fullName>
    </submittedName>
</protein>
<dbReference type="EMBL" id="BK032830">
    <property type="protein sequence ID" value="DAF62909.1"/>
    <property type="molecule type" value="Genomic_DNA"/>
</dbReference>
<proteinExistence type="predicted"/>
<name>A0A8S5TI01_9CAUD</name>
<sequence>MISNNYIPEKINDFNTYLDGNKMIGVAASVSLPPVKMKTSTVSGAGIGGEIDSPTIGQFESMEQEIDFNVLYSSAADMLSPLSTVNLTLRAAQQVYDKTGGYAFKGLRVVEMGRVKTFEPGKVEKGEGMEAKVTLELTYLLVENDGQPLVEVDKLNGVYKVNGVDMLAGISELT</sequence>